<protein>
    <submittedName>
        <fullName evidence="1">Uncharacterized protein</fullName>
    </submittedName>
</protein>
<reference evidence="1" key="1">
    <citation type="submission" date="2022-04" db="EMBL/GenBank/DDBJ databases">
        <title>Hymenobacter sp. isolated from the air.</title>
        <authorList>
            <person name="Won M."/>
            <person name="Lee C.-M."/>
            <person name="Woen H.-Y."/>
            <person name="Kwon S.-W."/>
        </authorList>
    </citation>
    <scope>NUCLEOTIDE SEQUENCE</scope>
    <source>
        <strain evidence="1">5420S-77</strain>
    </source>
</reference>
<accession>A0ABY4GA78</accession>
<dbReference type="EMBL" id="CP095061">
    <property type="protein sequence ID" value="UOQ67810.1"/>
    <property type="molecule type" value="Genomic_DNA"/>
</dbReference>
<dbReference type="Proteomes" id="UP000830401">
    <property type="component" value="Chromosome"/>
</dbReference>
<sequence length="106" mass="11586">MCSRGERAIKWVQLSGNSATVTKTLRDTRMKDPVWVEDNDNHGSEVPVVSVSDYSGKQLLNYRYGNIIFHTNGGNTYGIGGNGQFECGGAYQLQGRPFQVSGSNVP</sequence>
<gene>
    <name evidence="1" type="ORF">MUN86_08120</name>
</gene>
<evidence type="ECO:0000313" key="1">
    <source>
        <dbReference type="EMBL" id="UOQ67810.1"/>
    </source>
</evidence>
<proteinExistence type="predicted"/>
<keyword evidence="2" id="KW-1185">Reference proteome</keyword>
<name>A0ABY4GA78_9BACT</name>
<organism evidence="1 2">
    <name type="scientific">Hymenobacter volaticus</name>
    <dbReference type="NCBI Taxonomy" id="2932254"/>
    <lineage>
        <taxon>Bacteria</taxon>
        <taxon>Pseudomonadati</taxon>
        <taxon>Bacteroidota</taxon>
        <taxon>Cytophagia</taxon>
        <taxon>Cytophagales</taxon>
        <taxon>Hymenobacteraceae</taxon>
        <taxon>Hymenobacter</taxon>
    </lineage>
</organism>
<evidence type="ECO:0000313" key="2">
    <source>
        <dbReference type="Proteomes" id="UP000830401"/>
    </source>
</evidence>
<dbReference type="RefSeq" id="WP_245123949.1">
    <property type="nucleotide sequence ID" value="NZ_CP095061.1"/>
</dbReference>